<feature type="transmembrane region" description="Helical" evidence="1">
    <location>
        <begin position="373"/>
        <end position="393"/>
    </location>
</feature>
<feature type="transmembrane region" description="Helical" evidence="1">
    <location>
        <begin position="102"/>
        <end position="122"/>
    </location>
</feature>
<feature type="transmembrane region" description="Helical" evidence="1">
    <location>
        <begin position="134"/>
        <end position="160"/>
    </location>
</feature>
<gene>
    <name evidence="3" type="ORF">C8P69_10318</name>
</gene>
<reference evidence="3 4" key="1">
    <citation type="submission" date="2018-04" db="EMBL/GenBank/DDBJ databases">
        <title>Genomic Encyclopedia of Archaeal and Bacterial Type Strains, Phase II (KMG-II): from individual species to whole genera.</title>
        <authorList>
            <person name="Goeker M."/>
        </authorList>
    </citation>
    <scope>NUCLEOTIDE SEQUENCE [LARGE SCALE GENOMIC DNA]</scope>
    <source>
        <strain evidence="3 4">DSM 25521</strain>
    </source>
</reference>
<proteinExistence type="predicted"/>
<feature type="transmembrane region" description="Helical" evidence="1">
    <location>
        <begin position="331"/>
        <end position="353"/>
    </location>
</feature>
<feature type="transmembrane region" description="Helical" evidence="1">
    <location>
        <begin position="255"/>
        <end position="275"/>
    </location>
</feature>
<feature type="transmembrane region" description="Helical" evidence="1">
    <location>
        <begin position="172"/>
        <end position="191"/>
    </location>
</feature>
<dbReference type="EMBL" id="PZZL01000003">
    <property type="protein sequence ID" value="PTM60093.1"/>
    <property type="molecule type" value="Genomic_DNA"/>
</dbReference>
<dbReference type="Proteomes" id="UP000241808">
    <property type="component" value="Unassembled WGS sequence"/>
</dbReference>
<dbReference type="AlphaFoldDB" id="A0A2T4ZDZ7"/>
<feature type="transmembrane region" description="Helical" evidence="1">
    <location>
        <begin position="405"/>
        <end position="424"/>
    </location>
</feature>
<evidence type="ECO:0000313" key="3">
    <source>
        <dbReference type="EMBL" id="PTM60093.1"/>
    </source>
</evidence>
<keyword evidence="1" id="KW-1133">Transmembrane helix</keyword>
<feature type="transmembrane region" description="Helical" evidence="1">
    <location>
        <begin position="37"/>
        <end position="58"/>
    </location>
</feature>
<keyword evidence="1" id="KW-0812">Transmembrane</keyword>
<feature type="transmembrane region" description="Helical" evidence="1">
    <location>
        <begin position="212"/>
        <end position="235"/>
    </location>
</feature>
<evidence type="ECO:0000256" key="1">
    <source>
        <dbReference type="SAM" id="Phobius"/>
    </source>
</evidence>
<comment type="caution">
    <text evidence="3">The sequence shown here is derived from an EMBL/GenBank/DDBJ whole genome shotgun (WGS) entry which is preliminary data.</text>
</comment>
<accession>A0A2T4ZDZ7</accession>
<dbReference type="RefSeq" id="WP_108175629.1">
    <property type="nucleotide sequence ID" value="NZ_PZZL01000003.1"/>
</dbReference>
<keyword evidence="1" id="KW-0472">Membrane</keyword>
<evidence type="ECO:0000256" key="2">
    <source>
        <dbReference type="SAM" id="SignalP"/>
    </source>
</evidence>
<keyword evidence="4" id="KW-1185">Reference proteome</keyword>
<protein>
    <submittedName>
        <fullName evidence="3">UIT6 family transporter</fullName>
    </submittedName>
</protein>
<dbReference type="InterPro" id="IPR031566">
    <property type="entry name" value="CitMHS_2"/>
</dbReference>
<dbReference type="Pfam" id="PF16980">
    <property type="entry name" value="CitMHS_2"/>
    <property type="match status" value="1"/>
</dbReference>
<dbReference type="OrthoDB" id="9765532at2"/>
<feature type="transmembrane region" description="Helical" evidence="1">
    <location>
        <begin position="70"/>
        <end position="96"/>
    </location>
</feature>
<feature type="transmembrane region" description="Helical" evidence="1">
    <location>
        <begin position="450"/>
        <end position="474"/>
    </location>
</feature>
<organism evidence="3 4">
    <name type="scientific">Phreatobacter oligotrophus</name>
    <dbReference type="NCBI Taxonomy" id="1122261"/>
    <lineage>
        <taxon>Bacteria</taxon>
        <taxon>Pseudomonadati</taxon>
        <taxon>Pseudomonadota</taxon>
        <taxon>Alphaproteobacteria</taxon>
        <taxon>Hyphomicrobiales</taxon>
        <taxon>Phreatobacteraceae</taxon>
        <taxon>Phreatobacter</taxon>
    </lineage>
</organism>
<evidence type="ECO:0000313" key="4">
    <source>
        <dbReference type="Proteomes" id="UP000241808"/>
    </source>
</evidence>
<name>A0A2T4ZDZ7_9HYPH</name>
<feature type="signal peptide" evidence="2">
    <location>
        <begin position="1"/>
        <end position="27"/>
    </location>
</feature>
<feature type="chain" id="PRO_5015736125" evidence="2">
    <location>
        <begin position="28"/>
        <end position="482"/>
    </location>
</feature>
<keyword evidence="2" id="KW-0732">Signal</keyword>
<sequence>MGRFGRLAALAALVALGLGGAAEPAFAAAALDGRGMSLLWCLPFAGLLLCIATGPVFYPHVWEHHYGKIAAFWAALVVVPLLSLVPMDQALGALVFTMLAEYLPFIILIFALYTIAGGILVTGNIHGAPGTNTAILAIGAVLASFVGTTGASMIMIRPIIRANDDRVHNVHVVVFFIFIVSNCGGALTPLGDPPLFVGFLKGVDFFWTTRALFTETVIVLGALLAIFYGLDTWLYRKEGRVKPDPTPDSRVGVKGLEMLALIGVVVAAILLRGYWKPGIAFKLAGVAFPLQDIVSNAIMLAGGLASLKLANPIFREQNGFSWGPVKEVAKLFAGIFICIVPVIAILAAGRNGALAPLVALVTNPDGTPDNVMYFWLTGALSSFLDNAPTYLVFFELAGGDPKTLMGPLGITLAAVSTGAVYMGANSYIGNAPNFMVYAIAKDMGVKMPSFFGYMVWSVAILIPIFVLVTLLFFIRGAPLAGW</sequence>